<keyword evidence="6" id="KW-0472">Membrane</keyword>
<dbReference type="STRING" id="762845.BCR26_15800"/>
<feature type="region of interest" description="Disordered" evidence="5">
    <location>
        <begin position="26"/>
        <end position="59"/>
    </location>
</feature>
<gene>
    <name evidence="9" type="ORF">BCR26_15800</name>
</gene>
<dbReference type="OrthoDB" id="2194558at2"/>
<sequence>MIKRLILLVSVFAAFAFLGQPALAQESGSTTEVTSETSSSSVTSDSSMEDSSEVSPVVDAETTASDAITFVEGKIGEVKKENLSQVDFSSGQSIREGLLSDDYGITKNELDLLTNEQLVNAMTLFNRYNDDMIGMDVGAYVRVLKALYIDQTISWDKVSKELSFIPNSFSNFSEMIDHVDELQAYLKALYPKNSSFIAAAPMSNDELIAVLKQLNEIGDGPFGGGRILNIISRIDKGLPKDTSTSSSIATSTEAKSSVSTTNSTQVDSKKKDGDLPKTGEEKAKMAVTIIGVVLVLGVIVLLIVRRNKKNK</sequence>
<evidence type="ECO:0000256" key="2">
    <source>
        <dbReference type="ARBA" id="ARBA00022525"/>
    </source>
</evidence>
<keyword evidence="3 7" id="KW-0732">Signal</keyword>
<dbReference type="PROSITE" id="PS50847">
    <property type="entry name" value="GRAM_POS_ANCHORING"/>
    <property type="match status" value="1"/>
</dbReference>
<protein>
    <recommendedName>
        <fullName evidence="8">Gram-positive cocci surface proteins LPxTG domain-containing protein</fullName>
    </recommendedName>
</protein>
<feature type="region of interest" description="Disordered" evidence="5">
    <location>
        <begin position="238"/>
        <end position="277"/>
    </location>
</feature>
<feature type="chain" id="PRO_5009180500" description="Gram-positive cocci surface proteins LPxTG domain-containing protein" evidence="7">
    <location>
        <begin position="25"/>
        <end position="311"/>
    </location>
</feature>
<organism evidence="9 10">
    <name type="scientific">Enterococcus rivorum</name>
    <dbReference type="NCBI Taxonomy" id="762845"/>
    <lineage>
        <taxon>Bacteria</taxon>
        <taxon>Bacillati</taxon>
        <taxon>Bacillota</taxon>
        <taxon>Bacilli</taxon>
        <taxon>Lactobacillales</taxon>
        <taxon>Enterococcaceae</taxon>
        <taxon>Enterococcus</taxon>
    </lineage>
</organism>
<evidence type="ECO:0000256" key="1">
    <source>
        <dbReference type="ARBA" id="ARBA00022512"/>
    </source>
</evidence>
<dbReference type="AlphaFoldDB" id="A0A1E5KV21"/>
<dbReference type="NCBIfam" id="TIGR01167">
    <property type="entry name" value="LPXTG_anchor"/>
    <property type="match status" value="1"/>
</dbReference>
<reference evidence="9 10" key="1">
    <citation type="submission" date="2016-09" db="EMBL/GenBank/DDBJ databases">
        <authorList>
            <person name="Capua I."/>
            <person name="De Benedictis P."/>
            <person name="Joannis T."/>
            <person name="Lombin L.H."/>
            <person name="Cattoli G."/>
        </authorList>
    </citation>
    <scope>NUCLEOTIDE SEQUENCE [LARGE SCALE GENOMIC DNA]</scope>
    <source>
        <strain evidence="9 10">LMG 25899</strain>
    </source>
</reference>
<evidence type="ECO:0000313" key="9">
    <source>
        <dbReference type="EMBL" id="OEH81722.1"/>
    </source>
</evidence>
<evidence type="ECO:0000256" key="5">
    <source>
        <dbReference type="SAM" id="MobiDB-lite"/>
    </source>
</evidence>
<evidence type="ECO:0000256" key="3">
    <source>
        <dbReference type="ARBA" id="ARBA00022729"/>
    </source>
</evidence>
<feature type="signal peptide" evidence="7">
    <location>
        <begin position="1"/>
        <end position="24"/>
    </location>
</feature>
<evidence type="ECO:0000256" key="7">
    <source>
        <dbReference type="SAM" id="SignalP"/>
    </source>
</evidence>
<feature type="compositionally biased region" description="Low complexity" evidence="5">
    <location>
        <begin position="242"/>
        <end position="257"/>
    </location>
</feature>
<feature type="domain" description="Gram-positive cocci surface proteins LPxTG" evidence="8">
    <location>
        <begin position="275"/>
        <end position="311"/>
    </location>
</feature>
<dbReference type="EMBL" id="MIEK01000037">
    <property type="protein sequence ID" value="OEH81722.1"/>
    <property type="molecule type" value="Genomic_DNA"/>
</dbReference>
<evidence type="ECO:0000313" key="10">
    <source>
        <dbReference type="Proteomes" id="UP000095256"/>
    </source>
</evidence>
<keyword evidence="6" id="KW-0812">Transmembrane</keyword>
<feature type="compositionally biased region" description="Low complexity" evidence="5">
    <location>
        <begin position="26"/>
        <end position="46"/>
    </location>
</feature>
<feature type="transmembrane region" description="Helical" evidence="6">
    <location>
        <begin position="285"/>
        <end position="304"/>
    </location>
</feature>
<evidence type="ECO:0000256" key="4">
    <source>
        <dbReference type="ARBA" id="ARBA00023088"/>
    </source>
</evidence>
<evidence type="ECO:0000259" key="8">
    <source>
        <dbReference type="PROSITE" id="PS50847"/>
    </source>
</evidence>
<proteinExistence type="predicted"/>
<keyword evidence="2" id="KW-0964">Secreted</keyword>
<keyword evidence="10" id="KW-1185">Reference proteome</keyword>
<dbReference type="InterPro" id="IPR019931">
    <property type="entry name" value="LPXTG_anchor"/>
</dbReference>
<keyword evidence="6" id="KW-1133">Transmembrane helix</keyword>
<evidence type="ECO:0000256" key="6">
    <source>
        <dbReference type="SAM" id="Phobius"/>
    </source>
</evidence>
<keyword evidence="1" id="KW-0134">Cell wall</keyword>
<dbReference type="Proteomes" id="UP000095256">
    <property type="component" value="Unassembled WGS sequence"/>
</dbReference>
<comment type="caution">
    <text evidence="9">The sequence shown here is derived from an EMBL/GenBank/DDBJ whole genome shotgun (WGS) entry which is preliminary data.</text>
</comment>
<name>A0A1E5KV21_9ENTE</name>
<feature type="compositionally biased region" description="Basic and acidic residues" evidence="5">
    <location>
        <begin position="267"/>
        <end position="277"/>
    </location>
</feature>
<dbReference type="Pfam" id="PF00746">
    <property type="entry name" value="Gram_pos_anchor"/>
    <property type="match status" value="1"/>
</dbReference>
<accession>A0A1E5KV21</accession>
<dbReference type="RefSeq" id="WP_069699338.1">
    <property type="nucleotide sequence ID" value="NZ_JAGGMA010000043.1"/>
</dbReference>
<keyword evidence="4" id="KW-0572">Peptidoglycan-anchor</keyword>